<protein>
    <submittedName>
        <fullName evidence="1">Uncharacterized protein</fullName>
    </submittedName>
</protein>
<accession>A0A5N6K621</accession>
<name>A0A5N6K621_MONLA</name>
<comment type="caution">
    <text evidence="1">The sequence shown here is derived from an EMBL/GenBank/DDBJ whole genome shotgun (WGS) entry which is preliminary data.</text>
</comment>
<dbReference type="Proteomes" id="UP000326757">
    <property type="component" value="Unassembled WGS sequence"/>
</dbReference>
<organism evidence="1 2">
    <name type="scientific">Monilinia laxa</name>
    <name type="common">Brown rot fungus</name>
    <name type="synonym">Sclerotinia laxa</name>
    <dbReference type="NCBI Taxonomy" id="61186"/>
    <lineage>
        <taxon>Eukaryota</taxon>
        <taxon>Fungi</taxon>
        <taxon>Dikarya</taxon>
        <taxon>Ascomycota</taxon>
        <taxon>Pezizomycotina</taxon>
        <taxon>Leotiomycetes</taxon>
        <taxon>Helotiales</taxon>
        <taxon>Sclerotiniaceae</taxon>
        <taxon>Monilinia</taxon>
    </lineage>
</organism>
<gene>
    <name evidence="1" type="ORF">EYC80_001785</name>
</gene>
<reference evidence="1 2" key="1">
    <citation type="submission" date="2019-06" db="EMBL/GenBank/DDBJ databases">
        <title>Genome Sequence of the Brown Rot Fungal Pathogen Monilinia laxa.</title>
        <authorList>
            <person name="De Miccolis Angelini R.M."/>
            <person name="Landi L."/>
            <person name="Abate D."/>
            <person name="Pollastro S."/>
            <person name="Romanazzi G."/>
            <person name="Faretra F."/>
        </authorList>
    </citation>
    <scope>NUCLEOTIDE SEQUENCE [LARGE SCALE GENOMIC DNA]</scope>
    <source>
        <strain evidence="1 2">Mlax316</strain>
    </source>
</reference>
<keyword evidence="2" id="KW-1185">Reference proteome</keyword>
<sequence length="78" mass="8994">MEDLNFIGEEREWAKRILSILRARVSNEAGDGKLKLILSIYGVLSLHWVVENDWTRSVPGRELKASWLVRGLNTSLMR</sequence>
<dbReference type="AlphaFoldDB" id="A0A5N6K621"/>
<evidence type="ECO:0000313" key="1">
    <source>
        <dbReference type="EMBL" id="KAB8298013.1"/>
    </source>
</evidence>
<evidence type="ECO:0000313" key="2">
    <source>
        <dbReference type="Proteomes" id="UP000326757"/>
    </source>
</evidence>
<proteinExistence type="predicted"/>
<dbReference type="EMBL" id="VIGI01000007">
    <property type="protein sequence ID" value="KAB8298013.1"/>
    <property type="molecule type" value="Genomic_DNA"/>
</dbReference>